<comment type="caution">
    <text evidence="2">The sequence shown here is derived from an EMBL/GenBank/DDBJ whole genome shotgun (WGS) entry which is preliminary data.</text>
</comment>
<feature type="transmembrane region" description="Helical" evidence="1">
    <location>
        <begin position="62"/>
        <end position="83"/>
    </location>
</feature>
<feature type="transmembrane region" description="Helical" evidence="1">
    <location>
        <begin position="116"/>
        <end position="133"/>
    </location>
</feature>
<organism evidence="2 3">
    <name type="scientific">Candidatus Taylorbacteria bacterium RIFCSPLOWO2_01_FULL_45_15b</name>
    <dbReference type="NCBI Taxonomy" id="1802319"/>
    <lineage>
        <taxon>Bacteria</taxon>
        <taxon>Candidatus Tayloriibacteriota</taxon>
    </lineage>
</organism>
<keyword evidence="1" id="KW-0472">Membrane</keyword>
<dbReference type="EMBL" id="MHRX01000002">
    <property type="protein sequence ID" value="OHA34986.1"/>
    <property type="molecule type" value="Genomic_DNA"/>
</dbReference>
<dbReference type="AlphaFoldDB" id="A0A1G2NFZ7"/>
<keyword evidence="1" id="KW-0812">Transmembrane</keyword>
<feature type="transmembrane region" description="Helical" evidence="1">
    <location>
        <begin position="90"/>
        <end position="110"/>
    </location>
</feature>
<accession>A0A1G2NFZ7</accession>
<evidence type="ECO:0008006" key="4">
    <source>
        <dbReference type="Google" id="ProtNLM"/>
    </source>
</evidence>
<keyword evidence="1" id="KW-1133">Transmembrane helix</keyword>
<reference evidence="2 3" key="1">
    <citation type="journal article" date="2016" name="Nat. Commun.">
        <title>Thousands of microbial genomes shed light on interconnected biogeochemical processes in an aquifer system.</title>
        <authorList>
            <person name="Anantharaman K."/>
            <person name="Brown C.T."/>
            <person name="Hug L.A."/>
            <person name="Sharon I."/>
            <person name="Castelle C.J."/>
            <person name="Probst A.J."/>
            <person name="Thomas B.C."/>
            <person name="Singh A."/>
            <person name="Wilkins M.J."/>
            <person name="Karaoz U."/>
            <person name="Brodie E.L."/>
            <person name="Williams K.H."/>
            <person name="Hubbard S.S."/>
            <person name="Banfield J.F."/>
        </authorList>
    </citation>
    <scope>NUCLEOTIDE SEQUENCE [LARGE SCALE GENOMIC DNA]</scope>
</reference>
<dbReference type="Proteomes" id="UP000176221">
    <property type="component" value="Unassembled WGS sequence"/>
</dbReference>
<feature type="transmembrane region" description="Helical" evidence="1">
    <location>
        <begin position="6"/>
        <end position="22"/>
    </location>
</feature>
<name>A0A1G2NFZ7_9BACT</name>
<proteinExistence type="predicted"/>
<evidence type="ECO:0000256" key="1">
    <source>
        <dbReference type="SAM" id="Phobius"/>
    </source>
</evidence>
<evidence type="ECO:0000313" key="2">
    <source>
        <dbReference type="EMBL" id="OHA34986.1"/>
    </source>
</evidence>
<feature type="transmembrane region" description="Helical" evidence="1">
    <location>
        <begin position="29"/>
        <end position="50"/>
    </location>
</feature>
<evidence type="ECO:0000313" key="3">
    <source>
        <dbReference type="Proteomes" id="UP000176221"/>
    </source>
</evidence>
<sequence length="136" mass="14404">MDKLQLKAILAGILFGIYPLLLNKSRLTGNIMATSLSLLVCIFILPFAFGEIKCLATADWKMLIGAGVASAVGMMCLSSFLALSKPSSVGVLIILMIITQATVTAVYQMIMDKGITTAKLFGFGCAAIAIVLLNKK</sequence>
<protein>
    <recommendedName>
        <fullName evidence="4">EamA domain-containing protein</fullName>
    </recommendedName>
</protein>
<gene>
    <name evidence="2" type="ORF">A2928_03355</name>
</gene>